<feature type="binding site" evidence="2">
    <location>
        <position position="85"/>
    </location>
    <ligand>
        <name>Cu cation</name>
        <dbReference type="ChEBI" id="CHEBI:23378"/>
    </ligand>
</feature>
<keyword evidence="3" id="KW-1015">Disulfide bond</keyword>
<dbReference type="PANTHER" id="PTHR12151">
    <property type="entry name" value="ELECTRON TRANSPORT PROTIN SCO1/SENC FAMILY MEMBER"/>
    <property type="match status" value="1"/>
</dbReference>
<dbReference type="InterPro" id="IPR003782">
    <property type="entry name" value="SCO1/SenC"/>
</dbReference>
<feature type="disulfide bond" description="Redox-active" evidence="3">
    <location>
        <begin position="81"/>
        <end position="85"/>
    </location>
</feature>
<dbReference type="InterPro" id="IPR036249">
    <property type="entry name" value="Thioredoxin-like_sf"/>
</dbReference>
<protein>
    <recommendedName>
        <fullName evidence="7">Thioredoxin domain-containing protein</fullName>
    </recommendedName>
</protein>
<organism evidence="5 6">
    <name type="scientific">Candidatus Lambdaproteobacteria bacterium RIFOXYD2_FULL_50_16</name>
    <dbReference type="NCBI Taxonomy" id="1817772"/>
    <lineage>
        <taxon>Bacteria</taxon>
        <taxon>Pseudomonadati</taxon>
        <taxon>Pseudomonadota</taxon>
        <taxon>Candidatus Lambdaproteobacteria</taxon>
    </lineage>
</organism>
<evidence type="ECO:0000313" key="5">
    <source>
        <dbReference type="EMBL" id="OGG95446.1"/>
    </source>
</evidence>
<feature type="binding site" evidence="2">
    <location>
        <position position="81"/>
    </location>
    <ligand>
        <name>Cu cation</name>
        <dbReference type="ChEBI" id="CHEBI:23378"/>
    </ligand>
</feature>
<dbReference type="STRING" id="1817772.A2527_04890"/>
<dbReference type="Proteomes" id="UP000178449">
    <property type="component" value="Unassembled WGS sequence"/>
</dbReference>
<keyword evidence="4" id="KW-0472">Membrane</keyword>
<dbReference type="GO" id="GO:0046872">
    <property type="term" value="F:metal ion binding"/>
    <property type="evidence" value="ECO:0007669"/>
    <property type="project" value="UniProtKB-KW"/>
</dbReference>
<accession>A0A1F6GBG0</accession>
<evidence type="ECO:0000256" key="4">
    <source>
        <dbReference type="SAM" id="Phobius"/>
    </source>
</evidence>
<dbReference type="SUPFAM" id="SSF52833">
    <property type="entry name" value="Thioredoxin-like"/>
    <property type="match status" value="1"/>
</dbReference>
<feature type="transmembrane region" description="Helical" evidence="4">
    <location>
        <begin position="7"/>
        <end position="25"/>
    </location>
</feature>
<keyword evidence="2" id="KW-0479">Metal-binding</keyword>
<dbReference type="CDD" id="cd02968">
    <property type="entry name" value="SCO"/>
    <property type="match status" value="1"/>
</dbReference>
<evidence type="ECO:0000256" key="1">
    <source>
        <dbReference type="ARBA" id="ARBA00010996"/>
    </source>
</evidence>
<evidence type="ECO:0000256" key="2">
    <source>
        <dbReference type="PIRSR" id="PIRSR603782-1"/>
    </source>
</evidence>
<keyword evidence="4" id="KW-1133">Transmembrane helix</keyword>
<name>A0A1F6GBG0_9PROT</name>
<dbReference type="EMBL" id="MFNE01000023">
    <property type="protein sequence ID" value="OGG95446.1"/>
    <property type="molecule type" value="Genomic_DNA"/>
</dbReference>
<keyword evidence="2" id="KW-0186">Copper</keyword>
<dbReference type="PANTHER" id="PTHR12151:SF25">
    <property type="entry name" value="LINALOOL DEHYDRATASE_ISOMERASE DOMAIN-CONTAINING PROTEIN"/>
    <property type="match status" value="1"/>
</dbReference>
<gene>
    <name evidence="5" type="ORF">A2527_04890</name>
</gene>
<evidence type="ECO:0008006" key="7">
    <source>
        <dbReference type="Google" id="ProtNLM"/>
    </source>
</evidence>
<dbReference type="Gene3D" id="3.40.30.10">
    <property type="entry name" value="Glutaredoxin"/>
    <property type="match status" value="1"/>
</dbReference>
<proteinExistence type="inferred from homology"/>
<reference evidence="5 6" key="1">
    <citation type="journal article" date="2016" name="Nat. Commun.">
        <title>Thousands of microbial genomes shed light on interconnected biogeochemical processes in an aquifer system.</title>
        <authorList>
            <person name="Anantharaman K."/>
            <person name="Brown C.T."/>
            <person name="Hug L.A."/>
            <person name="Sharon I."/>
            <person name="Castelle C.J."/>
            <person name="Probst A.J."/>
            <person name="Thomas B.C."/>
            <person name="Singh A."/>
            <person name="Wilkins M.J."/>
            <person name="Karaoz U."/>
            <person name="Brodie E.L."/>
            <person name="Williams K.H."/>
            <person name="Hubbard S.S."/>
            <person name="Banfield J.F."/>
        </authorList>
    </citation>
    <scope>NUCLEOTIDE SEQUENCE [LARGE SCALE GENOMIC DNA]</scope>
</reference>
<sequence>MISLGRAAFPGLAALFFVWMVFYGWTLGFKAFTSYAYVVASAAPMPKVPPKLALTDQSGGTWSLDQLKGQYHLITFGYLNCTGTCPISQAELNQLNDQLLLRGQTHFNLWTLTLDPEGDRLELLKHTWDFKGAPQNWRMASPTPMGREAYFEILRNMGMWVDEDRFGNPIHDNLSFLINPQGLLVRSYQGIPELNRLLADTAEGQ</sequence>
<comment type="caution">
    <text evidence="5">The sequence shown here is derived from an EMBL/GenBank/DDBJ whole genome shotgun (WGS) entry which is preliminary data.</text>
</comment>
<evidence type="ECO:0000256" key="3">
    <source>
        <dbReference type="PIRSR" id="PIRSR603782-2"/>
    </source>
</evidence>
<comment type="similarity">
    <text evidence="1">Belongs to the SCO1/2 family.</text>
</comment>
<keyword evidence="4" id="KW-0812">Transmembrane</keyword>
<dbReference type="AlphaFoldDB" id="A0A1F6GBG0"/>
<evidence type="ECO:0000313" key="6">
    <source>
        <dbReference type="Proteomes" id="UP000178449"/>
    </source>
</evidence>
<dbReference type="Pfam" id="PF02630">
    <property type="entry name" value="SCO1-SenC"/>
    <property type="match status" value="1"/>
</dbReference>